<dbReference type="Pfam" id="PF13181">
    <property type="entry name" value="TPR_8"/>
    <property type="match status" value="1"/>
</dbReference>
<feature type="coiled-coil region" evidence="6">
    <location>
        <begin position="309"/>
        <end position="343"/>
    </location>
</feature>
<dbReference type="SMART" id="SM00028">
    <property type="entry name" value="TPR"/>
    <property type="match status" value="3"/>
</dbReference>
<dbReference type="InterPro" id="IPR011990">
    <property type="entry name" value="TPR-like_helical_dom_sf"/>
</dbReference>
<accession>A0A1Y2EM09</accession>
<gene>
    <name evidence="7" type="ORF">LY90DRAFT_199646</name>
</gene>
<comment type="caution">
    <text evidence="7">The sequence shown here is derived from an EMBL/GenBank/DDBJ whole genome shotgun (WGS) entry which is preliminary data.</text>
</comment>
<keyword evidence="8" id="KW-1185">Reference proteome</keyword>
<dbReference type="GO" id="GO:0003341">
    <property type="term" value="P:cilium movement"/>
    <property type="evidence" value="ECO:0007669"/>
    <property type="project" value="TreeGrafter"/>
</dbReference>
<dbReference type="OrthoDB" id="381520at2759"/>
<evidence type="ECO:0000313" key="8">
    <source>
        <dbReference type="Proteomes" id="UP000193920"/>
    </source>
</evidence>
<feature type="coiled-coil region" evidence="6">
    <location>
        <begin position="431"/>
        <end position="458"/>
    </location>
</feature>
<dbReference type="GO" id="GO:0005737">
    <property type="term" value="C:cytoplasm"/>
    <property type="evidence" value="ECO:0007669"/>
    <property type="project" value="UniProtKB-SubCell"/>
</dbReference>
<evidence type="ECO:0000313" key="7">
    <source>
        <dbReference type="EMBL" id="ORY72334.1"/>
    </source>
</evidence>
<dbReference type="AlphaFoldDB" id="A0A1Y2EM09"/>
<comment type="subcellular location">
    <subcellularLocation>
        <location evidence="1">Cytoplasm</location>
    </subcellularLocation>
</comment>
<sequence length="505" mass="59571">MCPKHYVTYQIKFEPHLAVNSQNIPKETRKNILSIKLSEKKNDWKSVLHYSLLVADLFYNTDDYQRSAAFYEKAINASKLLKDYTTLSYAYSKCASALHSATTDNKVRDLYTALDYHKLSLEIQIKYNIRNDKLDIPREYFAIGLVYLELGELENEKNYYQYSVENFLNCKKAIEKLNDKGRATRKLYAETLLNLGIIWNIHLDDHKKAGKAFEASHKISVEIGDKENLRLICENFGFYYFNNKDYKNALKCYKDNLKMCQEMKLHLEKAQCYCDIGLCYKNLHEYNNALTNFNEYYLLVKDLNLDDHLQKSKILIEETSQAIKESERKKELEVQLNDALKRKDYINEFNILKQLNKTLIFLKHRSSVAKNYKRMLYLCENTPELKHELSELLLQCGTFYNQIKIYSKGYKFLHYLEKKFSGPLVLKADFYKQLAISLENLKKSHDEIERTLENEITIRKSIQDNEGLYNALTNLVRIHKLYNLPVKANEAQERLNMVSLQNTEF</sequence>
<dbReference type="Proteomes" id="UP000193920">
    <property type="component" value="Unassembled WGS sequence"/>
</dbReference>
<keyword evidence="6" id="KW-0175">Coiled coil</keyword>
<protein>
    <recommendedName>
        <fullName evidence="5">Tetratricopeptide repeat protein 29</fullName>
    </recommendedName>
</protein>
<dbReference type="EMBL" id="MCOG01000040">
    <property type="protein sequence ID" value="ORY72334.1"/>
    <property type="molecule type" value="Genomic_DNA"/>
</dbReference>
<dbReference type="Gene3D" id="1.25.40.10">
    <property type="entry name" value="Tetratricopeptide repeat domain"/>
    <property type="match status" value="1"/>
</dbReference>
<evidence type="ECO:0000256" key="5">
    <source>
        <dbReference type="ARBA" id="ARBA00040665"/>
    </source>
</evidence>
<keyword evidence="4" id="KW-0802">TPR repeat</keyword>
<evidence type="ECO:0000256" key="1">
    <source>
        <dbReference type="ARBA" id="ARBA00004496"/>
    </source>
</evidence>
<dbReference type="GO" id="GO:0005929">
    <property type="term" value="C:cilium"/>
    <property type="evidence" value="ECO:0007669"/>
    <property type="project" value="TreeGrafter"/>
</dbReference>
<organism evidence="7 8">
    <name type="scientific">Neocallimastix californiae</name>
    <dbReference type="NCBI Taxonomy" id="1754190"/>
    <lineage>
        <taxon>Eukaryota</taxon>
        <taxon>Fungi</taxon>
        <taxon>Fungi incertae sedis</taxon>
        <taxon>Chytridiomycota</taxon>
        <taxon>Chytridiomycota incertae sedis</taxon>
        <taxon>Neocallimastigomycetes</taxon>
        <taxon>Neocallimastigales</taxon>
        <taxon>Neocallimastigaceae</taxon>
        <taxon>Neocallimastix</taxon>
    </lineage>
</organism>
<evidence type="ECO:0000256" key="6">
    <source>
        <dbReference type="SAM" id="Coils"/>
    </source>
</evidence>
<evidence type="ECO:0000256" key="3">
    <source>
        <dbReference type="ARBA" id="ARBA00022737"/>
    </source>
</evidence>
<keyword evidence="3" id="KW-0677">Repeat</keyword>
<reference evidence="7 8" key="1">
    <citation type="submission" date="2016-08" db="EMBL/GenBank/DDBJ databases">
        <title>A Parts List for Fungal Cellulosomes Revealed by Comparative Genomics.</title>
        <authorList>
            <consortium name="DOE Joint Genome Institute"/>
            <person name="Haitjema C.H."/>
            <person name="Gilmore S.P."/>
            <person name="Henske J.K."/>
            <person name="Solomon K.V."/>
            <person name="De Groot R."/>
            <person name="Kuo A."/>
            <person name="Mondo S.J."/>
            <person name="Salamov A.A."/>
            <person name="Labutti K."/>
            <person name="Zhao Z."/>
            <person name="Chiniquy J."/>
            <person name="Barry K."/>
            <person name="Brewer H.M."/>
            <person name="Purvine S.O."/>
            <person name="Wright A.T."/>
            <person name="Boxma B."/>
            <person name="Van Alen T."/>
            <person name="Hackstein J.H."/>
            <person name="Baker S.E."/>
            <person name="Grigoriev I.V."/>
            <person name="O'Malley M.A."/>
        </authorList>
    </citation>
    <scope>NUCLEOTIDE SEQUENCE [LARGE SCALE GENOMIC DNA]</scope>
    <source>
        <strain evidence="7 8">G1</strain>
    </source>
</reference>
<dbReference type="STRING" id="1754190.A0A1Y2EM09"/>
<dbReference type="InterPro" id="IPR019734">
    <property type="entry name" value="TPR_rpt"/>
</dbReference>
<dbReference type="PANTHER" id="PTHR46630:SF1">
    <property type="entry name" value="TETRATRICOPEPTIDE REPEAT PROTEIN 29"/>
    <property type="match status" value="1"/>
</dbReference>
<dbReference type="PANTHER" id="PTHR46630">
    <property type="entry name" value="TETRATRICOPEPTIDE REPEAT PROTEIN 29"/>
    <property type="match status" value="1"/>
</dbReference>
<evidence type="ECO:0000256" key="2">
    <source>
        <dbReference type="ARBA" id="ARBA00022490"/>
    </source>
</evidence>
<evidence type="ECO:0000256" key="4">
    <source>
        <dbReference type="ARBA" id="ARBA00022803"/>
    </source>
</evidence>
<name>A0A1Y2EM09_9FUNG</name>
<keyword evidence="2" id="KW-0963">Cytoplasm</keyword>
<dbReference type="SUPFAM" id="SSF48452">
    <property type="entry name" value="TPR-like"/>
    <property type="match status" value="2"/>
</dbReference>
<proteinExistence type="predicted"/>
<dbReference type="InterPro" id="IPR051476">
    <property type="entry name" value="Bac_ResReg_Asp_Phosphatase"/>
</dbReference>